<dbReference type="AlphaFoldDB" id="A0A835Y705"/>
<proteinExistence type="predicted"/>
<evidence type="ECO:0000313" key="2">
    <source>
        <dbReference type="Proteomes" id="UP000612055"/>
    </source>
</evidence>
<reference evidence="1" key="1">
    <citation type="journal article" date="2020" name="bioRxiv">
        <title>Comparative genomics of Chlamydomonas.</title>
        <authorList>
            <person name="Craig R.J."/>
            <person name="Hasan A.R."/>
            <person name="Ness R.W."/>
            <person name="Keightley P.D."/>
        </authorList>
    </citation>
    <scope>NUCLEOTIDE SEQUENCE</scope>
    <source>
        <strain evidence="1">CCAP 11/70</strain>
    </source>
</reference>
<sequence>MAEYRDFPPLQRHSSPSLEDVLHELDLGAADIIVRHLGDGMLDDESHHLANARLTCRASRDLVDGSSLRLHLKPDTISLAHRPSLGRWPRVNELTLDLRMDSPASGTLSTLLVQPFVDQPEEARRLISSVYVLTSEGYDGGPVPAPVFMQLSSLLPQLHQLNLEALGQSSLACTPVDLRLMYAALSSLPHLESLGLPTCAALPGIEALAGSLKHLPQHWILHRRCRPAA</sequence>
<protein>
    <submittedName>
        <fullName evidence="1">Uncharacterized protein</fullName>
    </submittedName>
</protein>
<comment type="caution">
    <text evidence="1">The sequence shown here is derived from an EMBL/GenBank/DDBJ whole genome shotgun (WGS) entry which is preliminary data.</text>
</comment>
<dbReference type="OrthoDB" id="550061at2759"/>
<dbReference type="EMBL" id="JAEHOE010000019">
    <property type="protein sequence ID" value="KAG2496304.1"/>
    <property type="molecule type" value="Genomic_DNA"/>
</dbReference>
<keyword evidence="2" id="KW-1185">Reference proteome</keyword>
<evidence type="ECO:0000313" key="1">
    <source>
        <dbReference type="EMBL" id="KAG2496304.1"/>
    </source>
</evidence>
<dbReference type="Proteomes" id="UP000612055">
    <property type="component" value="Unassembled WGS sequence"/>
</dbReference>
<gene>
    <name evidence="1" type="ORF">HYH03_005537</name>
</gene>
<name>A0A835Y705_9CHLO</name>
<organism evidence="1 2">
    <name type="scientific">Edaphochlamys debaryana</name>
    <dbReference type="NCBI Taxonomy" id="47281"/>
    <lineage>
        <taxon>Eukaryota</taxon>
        <taxon>Viridiplantae</taxon>
        <taxon>Chlorophyta</taxon>
        <taxon>core chlorophytes</taxon>
        <taxon>Chlorophyceae</taxon>
        <taxon>CS clade</taxon>
        <taxon>Chlamydomonadales</taxon>
        <taxon>Chlamydomonadales incertae sedis</taxon>
        <taxon>Edaphochlamys</taxon>
    </lineage>
</organism>
<accession>A0A835Y705</accession>